<feature type="chain" id="PRO_5027003275" evidence="1">
    <location>
        <begin position="18"/>
        <end position="427"/>
    </location>
</feature>
<dbReference type="Pfam" id="PF02012">
    <property type="entry name" value="BNR"/>
    <property type="match status" value="1"/>
</dbReference>
<dbReference type="Gene3D" id="2.120.10.10">
    <property type="match status" value="2"/>
</dbReference>
<dbReference type="AlphaFoldDB" id="A0A6N6M452"/>
<keyword evidence="1" id="KW-0732">Signal</keyword>
<protein>
    <submittedName>
        <fullName evidence="2">Exo-alpha-sialidase</fullName>
    </submittedName>
</protein>
<dbReference type="Proteomes" id="UP000435357">
    <property type="component" value="Unassembled WGS sequence"/>
</dbReference>
<dbReference type="RefSeq" id="WP_151168188.1">
    <property type="nucleotide sequence ID" value="NZ_WACR01000006.1"/>
</dbReference>
<feature type="signal peptide" evidence="1">
    <location>
        <begin position="1"/>
        <end position="17"/>
    </location>
</feature>
<accession>A0A6N6M452</accession>
<gene>
    <name evidence="2" type="ORF">F3059_08465</name>
</gene>
<name>A0A6N6M452_9FLAO</name>
<dbReference type="EMBL" id="WACR01000006">
    <property type="protein sequence ID" value="KAB1064058.1"/>
    <property type="molecule type" value="Genomic_DNA"/>
</dbReference>
<evidence type="ECO:0000256" key="1">
    <source>
        <dbReference type="SAM" id="SignalP"/>
    </source>
</evidence>
<keyword evidence="3" id="KW-1185">Reference proteome</keyword>
<dbReference type="CDD" id="cd15482">
    <property type="entry name" value="Sialidase_non-viral"/>
    <property type="match status" value="1"/>
</dbReference>
<organism evidence="2 3">
    <name type="scientific">Salibacter halophilus</name>
    <dbReference type="NCBI Taxonomy" id="1803916"/>
    <lineage>
        <taxon>Bacteria</taxon>
        <taxon>Pseudomonadati</taxon>
        <taxon>Bacteroidota</taxon>
        <taxon>Flavobacteriia</taxon>
        <taxon>Flavobacteriales</taxon>
        <taxon>Salibacteraceae</taxon>
        <taxon>Salibacter</taxon>
    </lineage>
</organism>
<dbReference type="InterPro" id="IPR036278">
    <property type="entry name" value="Sialidase_sf"/>
</dbReference>
<dbReference type="OrthoDB" id="9757809at2"/>
<evidence type="ECO:0000313" key="3">
    <source>
        <dbReference type="Proteomes" id="UP000435357"/>
    </source>
</evidence>
<dbReference type="InterPro" id="IPR002860">
    <property type="entry name" value="BNR_rpt"/>
</dbReference>
<evidence type="ECO:0000313" key="2">
    <source>
        <dbReference type="EMBL" id="KAB1064058.1"/>
    </source>
</evidence>
<reference evidence="2 3" key="1">
    <citation type="submission" date="2019-09" db="EMBL/GenBank/DDBJ databases">
        <title>Genomes of Cryomorphaceae.</title>
        <authorList>
            <person name="Bowman J.P."/>
        </authorList>
    </citation>
    <scope>NUCLEOTIDE SEQUENCE [LARGE SCALE GENOMIC DNA]</scope>
    <source>
        <strain evidence="2 3">KCTC 52047</strain>
    </source>
</reference>
<comment type="caution">
    <text evidence="2">The sequence shown here is derived from an EMBL/GenBank/DDBJ whole genome shotgun (WGS) entry which is preliminary data.</text>
</comment>
<proteinExistence type="predicted"/>
<dbReference type="SUPFAM" id="SSF50939">
    <property type="entry name" value="Sialidases"/>
    <property type="match status" value="1"/>
</dbReference>
<sequence length="427" mass="48611">MRIKLIFAFLFVANFLAAQPYKNIKIHEGPSAGGPEEPSIFISPKDTNIVVAGANINNVYYSKDGGRTWVNDKLESRYGVWGDPVIIANEKGHFFFFHLSDPTGENWDSEEILDRIVVQRSKNGGESWNRGWDIGENHPKDQDKEWADVHPNSNNLICTWTEFDDYGSKDTADHSRILFSKSWSNGRWWSKPVTISDNLGDCLDDDNTTEGAVPAWGLNEEVYVAWSYDNKIWFDRSLDGGKNWLENDKVIAQQPGGWSQEIPGIMRCNGFPVTVVDRSEGPNRGTVYVTWTDQRNGEDDTDVWIISSADSGKTWSDPVRINDDNVAAHQFLTWLDVDNSTGYLYSIFYDRRNHQDNKTDVYMAVSKDGGKTWKNQKISESPFTPKKGVFFGDYNNISAQDGMVRPIWTRLENNKISVWTAIIYGEK</sequence>